<name>A0AAV3YZA5_9GAST</name>
<gene>
    <name evidence="2" type="ORF">PoB_001417600</name>
</gene>
<organism evidence="2 3">
    <name type="scientific">Plakobranchus ocellatus</name>
    <dbReference type="NCBI Taxonomy" id="259542"/>
    <lineage>
        <taxon>Eukaryota</taxon>
        <taxon>Metazoa</taxon>
        <taxon>Spiralia</taxon>
        <taxon>Lophotrochozoa</taxon>
        <taxon>Mollusca</taxon>
        <taxon>Gastropoda</taxon>
        <taxon>Heterobranchia</taxon>
        <taxon>Euthyneura</taxon>
        <taxon>Panpulmonata</taxon>
        <taxon>Sacoglossa</taxon>
        <taxon>Placobranchoidea</taxon>
        <taxon>Plakobranchidae</taxon>
        <taxon>Plakobranchus</taxon>
    </lineage>
</organism>
<reference evidence="2 3" key="1">
    <citation type="journal article" date="2021" name="Elife">
        <title>Chloroplast acquisition without the gene transfer in kleptoplastic sea slugs, Plakobranchus ocellatus.</title>
        <authorList>
            <person name="Maeda T."/>
            <person name="Takahashi S."/>
            <person name="Yoshida T."/>
            <person name="Shimamura S."/>
            <person name="Takaki Y."/>
            <person name="Nagai Y."/>
            <person name="Toyoda A."/>
            <person name="Suzuki Y."/>
            <person name="Arimoto A."/>
            <person name="Ishii H."/>
            <person name="Satoh N."/>
            <person name="Nishiyama T."/>
            <person name="Hasebe M."/>
            <person name="Maruyama T."/>
            <person name="Minagawa J."/>
            <person name="Obokata J."/>
            <person name="Shigenobu S."/>
        </authorList>
    </citation>
    <scope>NUCLEOTIDE SEQUENCE [LARGE SCALE GENOMIC DNA]</scope>
</reference>
<evidence type="ECO:0000313" key="3">
    <source>
        <dbReference type="Proteomes" id="UP000735302"/>
    </source>
</evidence>
<comment type="caution">
    <text evidence="2">The sequence shown here is derived from an EMBL/GenBank/DDBJ whole genome shotgun (WGS) entry which is preliminary data.</text>
</comment>
<sequence>MAGRGRRNPTNLRGVSLFTVSPKPLRRREREIDSPPSRWYGGSVEPPHKQTWRKHEGTSEHRNRSRSERSAVTAPLIPEGLALGVDPSIGSGQGSS</sequence>
<dbReference type="Proteomes" id="UP000735302">
    <property type="component" value="Unassembled WGS sequence"/>
</dbReference>
<accession>A0AAV3YZA5</accession>
<dbReference type="EMBL" id="BLXT01001780">
    <property type="protein sequence ID" value="GFN87670.1"/>
    <property type="molecule type" value="Genomic_DNA"/>
</dbReference>
<feature type="compositionally biased region" description="Basic and acidic residues" evidence="1">
    <location>
        <begin position="53"/>
        <end position="69"/>
    </location>
</feature>
<dbReference type="AlphaFoldDB" id="A0AAV3YZA5"/>
<feature type="region of interest" description="Disordered" evidence="1">
    <location>
        <begin position="1"/>
        <end position="96"/>
    </location>
</feature>
<keyword evidence="3" id="KW-1185">Reference proteome</keyword>
<protein>
    <submittedName>
        <fullName evidence="2">Uncharacterized protein</fullName>
    </submittedName>
</protein>
<evidence type="ECO:0000313" key="2">
    <source>
        <dbReference type="EMBL" id="GFN87670.1"/>
    </source>
</evidence>
<evidence type="ECO:0000256" key="1">
    <source>
        <dbReference type="SAM" id="MobiDB-lite"/>
    </source>
</evidence>
<proteinExistence type="predicted"/>